<dbReference type="AlphaFoldDB" id="A0A8I0GGV6"/>
<organism evidence="3 4">
    <name type="scientific">Nanchangia anserum</name>
    <dbReference type="NCBI Taxonomy" id="2692125"/>
    <lineage>
        <taxon>Bacteria</taxon>
        <taxon>Bacillati</taxon>
        <taxon>Actinomycetota</taxon>
        <taxon>Actinomycetes</taxon>
        <taxon>Actinomycetales</taxon>
        <taxon>Actinomycetaceae</taxon>
        <taxon>Nanchangia</taxon>
    </lineage>
</organism>
<comment type="caution">
    <text evidence="3">The sequence shown here is derived from an EMBL/GenBank/DDBJ whole genome shotgun (WGS) entry which is preliminary data.</text>
</comment>
<keyword evidence="2" id="KW-0472">Membrane</keyword>
<sequence>MNMWSEDTPVVGQSESSEATVKKGRGGKIAAVVGLVVVIVLALGGAWWWQADKAQKATQAAEHAWAGQVRANEQAQSKLEDSLTKASQAVSAAEGKDFDATKRTELDKATVDAAKLVEDAKKTRGVKVDKTDAQALKAQTAKLSASTTDLTKASGKVAAAVEAFNATVKDKPVETTPAESAPATSGGTGATSNKSGVTGQKRSGTSANGSAKRSTRTNNGGGGAAPAPAPQSGTNSGSGGVTKWHEANPDGSYRIPTDGGKHEYCFEGDTEGNSWPIPCW</sequence>
<keyword evidence="2" id="KW-1133">Transmembrane helix</keyword>
<dbReference type="Proteomes" id="UP000627538">
    <property type="component" value="Unassembled WGS sequence"/>
</dbReference>
<evidence type="ECO:0000313" key="4">
    <source>
        <dbReference type="Proteomes" id="UP000627538"/>
    </source>
</evidence>
<keyword evidence="2" id="KW-0812">Transmembrane</keyword>
<gene>
    <name evidence="3" type="ORF">H8R10_06005</name>
</gene>
<feature type="compositionally biased region" description="Polar residues" evidence="1">
    <location>
        <begin position="182"/>
        <end position="218"/>
    </location>
</feature>
<accession>A0A8I0GGV6</accession>
<evidence type="ECO:0000256" key="1">
    <source>
        <dbReference type="SAM" id="MobiDB-lite"/>
    </source>
</evidence>
<dbReference type="EMBL" id="JACRUO010000001">
    <property type="protein sequence ID" value="MBD3689779.1"/>
    <property type="molecule type" value="Genomic_DNA"/>
</dbReference>
<dbReference type="RefSeq" id="WP_191071803.1">
    <property type="nucleotide sequence ID" value="NZ_CP060506.1"/>
</dbReference>
<feature type="region of interest" description="Disordered" evidence="1">
    <location>
        <begin position="171"/>
        <end position="257"/>
    </location>
</feature>
<proteinExistence type="predicted"/>
<evidence type="ECO:0000256" key="2">
    <source>
        <dbReference type="SAM" id="Phobius"/>
    </source>
</evidence>
<feature type="transmembrane region" description="Helical" evidence="2">
    <location>
        <begin position="29"/>
        <end position="49"/>
    </location>
</feature>
<reference evidence="3 4" key="1">
    <citation type="submission" date="2020-08" db="EMBL/GenBank/DDBJ databases">
        <title>Winkia gen. nov., sp. nov., isolated from faeces of the Anser albifrons in China.</title>
        <authorList>
            <person name="Liu Q."/>
        </authorList>
    </citation>
    <scope>NUCLEOTIDE SEQUENCE [LARGE SCALE GENOMIC DNA]</scope>
    <source>
        <strain evidence="3 4">C62</strain>
    </source>
</reference>
<protein>
    <submittedName>
        <fullName evidence="3">Uncharacterized protein</fullName>
    </submittedName>
</protein>
<name>A0A8I0GGV6_9ACTO</name>
<evidence type="ECO:0000313" key="3">
    <source>
        <dbReference type="EMBL" id="MBD3689779.1"/>
    </source>
</evidence>
<keyword evidence="4" id="KW-1185">Reference proteome</keyword>